<organism evidence="2 3">
    <name type="scientific">Williamwhitmania taraxaci</name>
    <dbReference type="NCBI Taxonomy" id="1640674"/>
    <lineage>
        <taxon>Bacteria</taxon>
        <taxon>Pseudomonadati</taxon>
        <taxon>Bacteroidota</taxon>
        <taxon>Bacteroidia</taxon>
        <taxon>Bacteroidales</taxon>
        <taxon>Williamwhitmaniaceae</taxon>
        <taxon>Williamwhitmania</taxon>
    </lineage>
</organism>
<dbReference type="RefSeq" id="WP_092434107.1">
    <property type="nucleotide sequence ID" value="NZ_FMYP01000001.1"/>
</dbReference>
<evidence type="ECO:0008006" key="4">
    <source>
        <dbReference type="Google" id="ProtNLM"/>
    </source>
</evidence>
<keyword evidence="1" id="KW-0732">Signal</keyword>
<feature type="chain" id="PRO_5011597008" description="Outer membrane protein beta-barrel domain-containing protein" evidence="1">
    <location>
        <begin position="21"/>
        <end position="270"/>
    </location>
</feature>
<protein>
    <recommendedName>
        <fullName evidence="4">Outer membrane protein beta-barrel domain-containing protein</fullName>
    </recommendedName>
</protein>
<evidence type="ECO:0000256" key="1">
    <source>
        <dbReference type="SAM" id="SignalP"/>
    </source>
</evidence>
<proteinExistence type="predicted"/>
<gene>
    <name evidence="2" type="ORF">SAMN05216323_1001103</name>
</gene>
<reference evidence="2 3" key="1">
    <citation type="submission" date="2016-09" db="EMBL/GenBank/DDBJ databases">
        <authorList>
            <person name="Capua I."/>
            <person name="De Benedictis P."/>
            <person name="Joannis T."/>
            <person name="Lombin L.H."/>
            <person name="Cattoli G."/>
        </authorList>
    </citation>
    <scope>NUCLEOTIDE SEQUENCE [LARGE SCALE GENOMIC DNA]</scope>
    <source>
        <strain evidence="2 3">A7P-90m</strain>
    </source>
</reference>
<evidence type="ECO:0000313" key="3">
    <source>
        <dbReference type="Proteomes" id="UP000199452"/>
    </source>
</evidence>
<dbReference type="EMBL" id="FMYP01000001">
    <property type="protein sequence ID" value="SDB81677.1"/>
    <property type="molecule type" value="Genomic_DNA"/>
</dbReference>
<dbReference type="OrthoDB" id="1523667at2"/>
<feature type="signal peptide" evidence="1">
    <location>
        <begin position="1"/>
        <end position="20"/>
    </location>
</feature>
<dbReference type="Proteomes" id="UP000199452">
    <property type="component" value="Unassembled WGS sequence"/>
</dbReference>
<name>A0A1G6GI51_9BACT</name>
<evidence type="ECO:0000313" key="2">
    <source>
        <dbReference type="EMBL" id="SDB81677.1"/>
    </source>
</evidence>
<sequence>MKRIAIRILFVLLASVTVEVGQTYAQGQVDTSSSKIFYRNEMTGGIMLNSNGFGFGYRFAKRQNYLNKRIFEADFSWVKHPKEERINNPAYPSNRSFVFGKQNNFYTLRLGAGLQRELFSKADVGSIAIRVIGSTGFSLGILKPCYYEVLTTTAIPNEYETHTQKFTENIHSAFDIYQRSSFFKGINEVEPVPGAYIKAALSFEYSHQEEILHVIEGGMLIEGFYKKIPIMALTENNQFFISVFISYRFGRVIDPRLQAIRRQQRKDAVE</sequence>
<dbReference type="AlphaFoldDB" id="A0A1G6GI51"/>
<accession>A0A1G6GI51</accession>
<dbReference type="STRING" id="1640674.SAMN05216323_1001103"/>
<keyword evidence="3" id="KW-1185">Reference proteome</keyword>